<evidence type="ECO:0000313" key="2">
    <source>
        <dbReference type="EMBL" id="MBB4284738.1"/>
    </source>
</evidence>
<feature type="compositionally biased region" description="Basic residues" evidence="1">
    <location>
        <begin position="1"/>
        <end position="10"/>
    </location>
</feature>
<dbReference type="GO" id="GO:0003887">
    <property type="term" value="F:DNA-directed DNA polymerase activity"/>
    <property type="evidence" value="ECO:0007669"/>
    <property type="project" value="UniProtKB-EC"/>
</dbReference>
<dbReference type="GO" id="GO:0009360">
    <property type="term" value="C:DNA polymerase III complex"/>
    <property type="evidence" value="ECO:0007669"/>
    <property type="project" value="TreeGrafter"/>
</dbReference>
<reference evidence="2 3" key="1">
    <citation type="submission" date="2020-08" db="EMBL/GenBank/DDBJ databases">
        <title>Genome sequencing of Purple Non-Sulfur Bacteria from various extreme environments.</title>
        <authorList>
            <person name="Mayer M."/>
        </authorList>
    </citation>
    <scope>NUCLEOTIDE SEQUENCE [LARGE SCALE GENOMIC DNA]</scope>
    <source>
        <strain evidence="2 3">JA135</strain>
    </source>
</reference>
<organism evidence="2 3">
    <name type="scientific">Roseospira goensis</name>
    <dbReference type="NCBI Taxonomy" id="391922"/>
    <lineage>
        <taxon>Bacteria</taxon>
        <taxon>Pseudomonadati</taxon>
        <taxon>Pseudomonadota</taxon>
        <taxon>Alphaproteobacteria</taxon>
        <taxon>Rhodospirillales</taxon>
        <taxon>Rhodospirillaceae</taxon>
        <taxon>Roseospira</taxon>
    </lineage>
</organism>
<name>A0A7W6RWW6_9PROT</name>
<dbReference type="EMBL" id="JACIGI010000003">
    <property type="protein sequence ID" value="MBB4284738.1"/>
    <property type="molecule type" value="Genomic_DNA"/>
</dbReference>
<evidence type="ECO:0000256" key="1">
    <source>
        <dbReference type="SAM" id="MobiDB-lite"/>
    </source>
</evidence>
<keyword evidence="3" id="KW-1185">Reference proteome</keyword>
<dbReference type="RefSeq" id="WP_184431289.1">
    <property type="nucleotide sequence ID" value="NZ_JACIGI010000003.1"/>
</dbReference>
<accession>A0A7W6RWW6</accession>
<dbReference type="Gene3D" id="3.40.50.300">
    <property type="entry name" value="P-loop containing nucleotide triphosphate hydrolases"/>
    <property type="match status" value="1"/>
</dbReference>
<protein>
    <submittedName>
        <fullName evidence="2">DNA polymerase-3 subunit delta</fullName>
        <ecNumber evidence="2">2.7.7.7</ecNumber>
    </submittedName>
</protein>
<comment type="caution">
    <text evidence="2">The sequence shown here is derived from an EMBL/GenBank/DDBJ whole genome shotgun (WGS) entry which is preliminary data.</text>
</comment>
<gene>
    <name evidence="2" type="ORF">GGD88_000449</name>
</gene>
<sequence length="394" mass="41598">MARASSRGRGRTLDPADLDPAPRANPHLAGQAAAEGEVLRAWTGGRMSHAWLISGPRGIGKATLAFRMARFVLADGGGAGQGGDGPGLFGDATPAPTSLTMAPDHPVFHRVQAASHADLRVIQRAPVDETEAAAALGAGREPRRRGEIGVDSVRGLGAFLSLTPAEGGWRVVVIDAADEMNRNAANAVLKVLEEPPRRAILLLVAHNPARLPSTIASRCRRLTLRPLAPDVMTDLLMHYRPDLDESARATLVRLAGGSIGRALGLARQGGLDLHGELLAVLGQAPHMDVARCHALGDAVARDDAAWQLLRDLLPGWLAGLARFGATGQGAADGETAAEDRALMTRLCRAAPLDRWVAVWEKTVHLLGRTEAVNLDRKQAVLAVLLLIERAAARA</sequence>
<dbReference type="NCBIfam" id="NF005677">
    <property type="entry name" value="PRK07471.1"/>
    <property type="match status" value="1"/>
</dbReference>
<feature type="region of interest" description="Disordered" evidence="1">
    <location>
        <begin position="1"/>
        <end position="31"/>
    </location>
</feature>
<dbReference type="PANTHER" id="PTHR11669:SF8">
    <property type="entry name" value="DNA POLYMERASE III SUBUNIT DELTA"/>
    <property type="match status" value="1"/>
</dbReference>
<dbReference type="GO" id="GO:0006261">
    <property type="term" value="P:DNA-templated DNA replication"/>
    <property type="evidence" value="ECO:0007669"/>
    <property type="project" value="TreeGrafter"/>
</dbReference>
<keyword evidence="2" id="KW-0808">Transferase</keyword>
<dbReference type="SUPFAM" id="SSF52540">
    <property type="entry name" value="P-loop containing nucleoside triphosphate hydrolases"/>
    <property type="match status" value="1"/>
</dbReference>
<evidence type="ECO:0000313" key="3">
    <source>
        <dbReference type="Proteomes" id="UP000555728"/>
    </source>
</evidence>
<dbReference type="InterPro" id="IPR027417">
    <property type="entry name" value="P-loop_NTPase"/>
</dbReference>
<dbReference type="InterPro" id="IPR050238">
    <property type="entry name" value="DNA_Rep/Repair_Clamp_Loader"/>
</dbReference>
<proteinExistence type="predicted"/>
<dbReference type="EC" id="2.7.7.7" evidence="2"/>
<keyword evidence="2" id="KW-0548">Nucleotidyltransferase</keyword>
<dbReference type="Pfam" id="PF13177">
    <property type="entry name" value="DNA_pol3_delta2"/>
    <property type="match status" value="1"/>
</dbReference>
<dbReference type="PANTHER" id="PTHR11669">
    <property type="entry name" value="REPLICATION FACTOR C / DNA POLYMERASE III GAMMA-TAU SUBUNIT"/>
    <property type="match status" value="1"/>
</dbReference>
<dbReference type="AlphaFoldDB" id="A0A7W6RWW6"/>
<dbReference type="Proteomes" id="UP000555728">
    <property type="component" value="Unassembled WGS sequence"/>
</dbReference>